<dbReference type="EMBL" id="LN877954">
    <property type="protein sequence ID" value="CUV07745.1"/>
    <property type="molecule type" value="Genomic_DNA"/>
</dbReference>
<sequence length="389" mass="43868">MKLLIDKQLETSITGISFHPNLKYISLVCEKRNIKIHQLDELHPSNSLAKLSKHRNRIVSIDWSLIPTKYSLDSSYSQLVSVGEDRLVIVWLLKVEAEKDSFSEKLVVVSSILNCIQSDCYPTFCKISPFQEFCSFAVSTTSGEVFFFTSKKNSGLENEKTSFSEAKLRDLYVFDQLKIGLSELPLTCLAWSNSSKFLACGGLENKGIILGVSIEDSNFKDENLDENSSETLSLQALSSINSQNAIMACDFSPKGNQIAFTDKDSFLYFTQISKKLEFLNSSLKWNGLPLINLKFVHENLLAAVGHDCIPVLFMQTNGCMWTHATTLNGAILPNYLDPVWQLNFDPIKHYTQNSVHKRPIMKVLVPNPSTLVCYGFDGKYSIWELESHE</sequence>
<reference evidence="11 12" key="3">
    <citation type="submission" date="2017-10" db="EMBL/GenBank/DDBJ databases">
        <title>Consistent, comparative and evidence-based genome annotation and re-annotation for the closely-related species, Cryptosporidium parvum, C. hominis and C. tyzzeri.</title>
        <authorList>
            <person name="Baptista R.P."/>
            <person name="Li Y."/>
            <person name="Sateriale A."/>
            <person name="Striepen B."/>
            <person name="Kissinger J.C."/>
        </authorList>
    </citation>
    <scope>NUCLEOTIDE SEQUENCE [LARGE SCALE GENOMIC DNA]</scope>
    <source>
        <strain evidence="11">30976</strain>
    </source>
</reference>
<dbReference type="SUPFAM" id="SSF50978">
    <property type="entry name" value="WD40 repeat-like"/>
    <property type="match status" value="1"/>
</dbReference>
<organism evidence="10">
    <name type="scientific">Cryptosporidium hominis</name>
    <dbReference type="NCBI Taxonomy" id="237895"/>
    <lineage>
        <taxon>Eukaryota</taxon>
        <taxon>Sar</taxon>
        <taxon>Alveolata</taxon>
        <taxon>Apicomplexa</taxon>
        <taxon>Conoidasida</taxon>
        <taxon>Coccidia</taxon>
        <taxon>Eucoccidiorida</taxon>
        <taxon>Eimeriorina</taxon>
        <taxon>Cryptosporidiidae</taxon>
        <taxon>Cryptosporidium</taxon>
    </lineage>
</organism>
<evidence type="ECO:0000256" key="5">
    <source>
        <dbReference type="ARBA" id="ARBA00022737"/>
    </source>
</evidence>
<dbReference type="InterPro" id="IPR017383">
    <property type="entry name" value="ARPC1"/>
</dbReference>
<evidence type="ECO:0000256" key="4">
    <source>
        <dbReference type="ARBA" id="ARBA00022574"/>
    </source>
</evidence>
<name>A0A0S4TK20_CRYHO</name>
<dbReference type="VEuPathDB" id="CryptoDB:GY17_00000629"/>
<evidence type="ECO:0000256" key="7">
    <source>
        <dbReference type="ARBA" id="ARBA00023212"/>
    </source>
</evidence>
<keyword evidence="12" id="KW-1185">Reference proteome</keyword>
<dbReference type="AlphaFoldDB" id="A0A0S4TK20"/>
<evidence type="ECO:0000256" key="1">
    <source>
        <dbReference type="ARBA" id="ARBA00004245"/>
    </source>
</evidence>
<dbReference type="VEuPathDB" id="CryptoDB:Chro.80232"/>
<keyword evidence="3" id="KW-0963">Cytoplasm</keyword>
<evidence type="ECO:0000256" key="9">
    <source>
        <dbReference type="ARBA" id="ARBA00041789"/>
    </source>
</evidence>
<protein>
    <recommendedName>
        <fullName evidence="8">Arp2/3 complex 41 kDa subunit</fullName>
    </recommendedName>
    <alternativeName>
        <fullName evidence="9">p41-ARC</fullName>
    </alternativeName>
</protein>
<dbReference type="GO" id="GO:0005885">
    <property type="term" value="C:Arp2/3 protein complex"/>
    <property type="evidence" value="ECO:0007669"/>
    <property type="project" value="InterPro"/>
</dbReference>
<comment type="similarity">
    <text evidence="2">Belongs to the WD repeat ARPC1 family.</text>
</comment>
<dbReference type="InterPro" id="IPR001680">
    <property type="entry name" value="WD40_rpt"/>
</dbReference>
<evidence type="ECO:0000313" key="12">
    <source>
        <dbReference type="Proteomes" id="UP001429100"/>
    </source>
</evidence>
<dbReference type="InterPro" id="IPR036322">
    <property type="entry name" value="WD40_repeat_dom_sf"/>
</dbReference>
<proteinExistence type="inferred from homology"/>
<dbReference type="PANTHER" id="PTHR10709:SF2">
    <property type="entry name" value="ACTIN-RELATED PROTEIN 2_3 COMPLEX SUBUNIT"/>
    <property type="match status" value="1"/>
</dbReference>
<dbReference type="Gene3D" id="2.130.10.10">
    <property type="entry name" value="YVTN repeat-like/Quinoprotein amine dehydrogenase"/>
    <property type="match status" value="1"/>
</dbReference>
<dbReference type="OrthoDB" id="406844at2759"/>
<evidence type="ECO:0000256" key="6">
    <source>
        <dbReference type="ARBA" id="ARBA00023203"/>
    </source>
</evidence>
<evidence type="ECO:0000256" key="3">
    <source>
        <dbReference type="ARBA" id="ARBA00022490"/>
    </source>
</evidence>
<dbReference type="GO" id="GO:0051015">
    <property type="term" value="F:actin filament binding"/>
    <property type="evidence" value="ECO:0007669"/>
    <property type="project" value="TreeGrafter"/>
</dbReference>
<keyword evidence="4" id="KW-0853">WD repeat</keyword>
<accession>A0A0S4TK20</accession>
<dbReference type="VEuPathDB" id="CryptoDB:CHUDEA8_1980"/>
<reference evidence="10" key="2">
    <citation type="submission" date="2015-08" db="EMBL/GenBank/DDBJ databases">
        <authorList>
            <person name="Babu N.S."/>
            <person name="Beckwith C.J."/>
            <person name="Beseler K.G."/>
            <person name="Brison A."/>
            <person name="Carone J.V."/>
            <person name="Caskin T.P."/>
            <person name="Diamond M."/>
            <person name="Durham M.E."/>
            <person name="Foxe J.M."/>
            <person name="Go M."/>
            <person name="Henderson B.A."/>
            <person name="Jones I.B."/>
            <person name="McGettigan J.A."/>
            <person name="Micheletti S.J."/>
            <person name="Nasrallah M.E."/>
            <person name="Ortiz D."/>
            <person name="Piller C.R."/>
            <person name="Privatt S.R."/>
            <person name="Schneider S.L."/>
            <person name="Sharp S."/>
            <person name="Smith T.C."/>
            <person name="Stanton J.D."/>
            <person name="Ullery H.E."/>
            <person name="Wilson R.J."/>
            <person name="Serrano M.G."/>
            <person name="Buck G."/>
            <person name="Lee V."/>
            <person name="Wang Y."/>
            <person name="Carvalho R."/>
            <person name="Voegtly L."/>
            <person name="Shi R."/>
            <person name="Duckworth R."/>
            <person name="Johnson A."/>
            <person name="Loviza R."/>
            <person name="Walstead R."/>
            <person name="Shah Z."/>
            <person name="Kiflezghi M."/>
            <person name="Wade K."/>
            <person name="Ball S.L."/>
            <person name="Bradley K.W."/>
            <person name="Asai D.J."/>
            <person name="Bowman C.A."/>
            <person name="Russell D.A."/>
            <person name="Pope W.H."/>
            <person name="Jacobs-Sera D."/>
            <person name="Hendrix R.W."/>
            <person name="Hatfull G.F."/>
        </authorList>
    </citation>
    <scope>NUCLEOTIDE SEQUENCE [LARGE SCALE GENOMIC DNA]</scope>
</reference>
<evidence type="ECO:0000313" key="10">
    <source>
        <dbReference type="EMBL" id="CUV07745.1"/>
    </source>
</evidence>
<dbReference type="Proteomes" id="UP000199752">
    <property type="component" value="Chromosome 8"/>
</dbReference>
<dbReference type="VEuPathDB" id="CryptoDB:ChTU502y2012_421g0120"/>
<evidence type="ECO:0000256" key="2">
    <source>
        <dbReference type="ARBA" id="ARBA00006260"/>
    </source>
</evidence>
<keyword evidence="6" id="KW-0009">Actin-binding</keyword>
<dbReference type="SMART" id="SM00320">
    <property type="entry name" value="WD40"/>
    <property type="match status" value="5"/>
</dbReference>
<dbReference type="Proteomes" id="UP001429100">
    <property type="component" value="Unassembled WGS sequence"/>
</dbReference>
<evidence type="ECO:0000256" key="8">
    <source>
        <dbReference type="ARBA" id="ARBA00041244"/>
    </source>
</evidence>
<evidence type="ECO:0000313" key="11">
    <source>
        <dbReference type="EMBL" id="PPS98207.1"/>
    </source>
</evidence>
<dbReference type="PANTHER" id="PTHR10709">
    <property type="entry name" value="ACTIN-RELATED PROTEIN 2/3 COMPLEX SUBUNIT 1"/>
    <property type="match status" value="1"/>
</dbReference>
<dbReference type="InterPro" id="IPR015943">
    <property type="entry name" value="WD40/YVTN_repeat-like_dom_sf"/>
</dbReference>
<dbReference type="EMBL" id="JTAI01000002">
    <property type="protein sequence ID" value="PPS98207.1"/>
    <property type="molecule type" value="Genomic_DNA"/>
</dbReference>
<keyword evidence="5" id="KW-0677">Repeat</keyword>
<reference evidence="11 12" key="1">
    <citation type="submission" date="2014-11" db="EMBL/GenBank/DDBJ databases">
        <title>Comparative genomic analysis of Cryptosporidium hominis reveals occurrence of genetic recombination in virulent subtypes.</title>
        <authorList>
            <person name="Guo Y."/>
            <person name="Tang K."/>
            <person name="Frace M."/>
            <person name="Li N."/>
            <person name="Roellig D.M."/>
            <person name="Sammons S."/>
            <person name="Knipe K."/>
            <person name="Rowe L."/>
            <person name="Feng Y."/>
            <person name="Xiao L."/>
        </authorList>
    </citation>
    <scope>NUCLEOTIDE SEQUENCE [LARGE SCALE GENOMIC DNA]</scope>
    <source>
        <strain evidence="11">30976</strain>
    </source>
</reference>
<gene>
    <name evidence="10" type="ORF">CHUDEA8_1980</name>
    <name evidence="11" type="ORF">GY17_00000629</name>
</gene>
<dbReference type="GO" id="GO:0034314">
    <property type="term" value="P:Arp2/3 complex-mediated actin nucleation"/>
    <property type="evidence" value="ECO:0007669"/>
    <property type="project" value="InterPro"/>
</dbReference>
<keyword evidence="7" id="KW-0206">Cytoskeleton</keyword>
<comment type="subcellular location">
    <subcellularLocation>
        <location evidence="1">Cytoplasm</location>
        <location evidence="1">Cytoskeleton</location>
    </subcellularLocation>
</comment>